<protein>
    <submittedName>
        <fullName evidence="2">Glycosyltransferase</fullName>
        <ecNumber evidence="2">2.4.-.-</ecNumber>
    </submittedName>
</protein>
<dbReference type="Proteomes" id="UP001546774">
    <property type="component" value="Unassembled WGS sequence"/>
</dbReference>
<evidence type="ECO:0000259" key="1">
    <source>
        <dbReference type="Pfam" id="PF17994"/>
    </source>
</evidence>
<evidence type="ECO:0000313" key="3">
    <source>
        <dbReference type="Proteomes" id="UP001546774"/>
    </source>
</evidence>
<dbReference type="EC" id="2.4.-.-" evidence="2"/>
<keyword evidence="3" id="KW-1185">Reference proteome</keyword>
<dbReference type="EMBL" id="JBBMFS010000008">
    <property type="protein sequence ID" value="MEQ2555337.1"/>
    <property type="molecule type" value="Genomic_DNA"/>
</dbReference>
<evidence type="ECO:0000313" key="2">
    <source>
        <dbReference type="EMBL" id="MEQ2555337.1"/>
    </source>
</evidence>
<gene>
    <name evidence="2" type="ORF">WMO37_10000</name>
</gene>
<feature type="domain" description="Galactofuranosyltransferase GlfT2 N-terminal" evidence="1">
    <location>
        <begin position="60"/>
        <end position="162"/>
    </location>
</feature>
<name>A0ABV1H857_9FIRM</name>
<dbReference type="Pfam" id="PF17994">
    <property type="entry name" value="Glft2_N"/>
    <property type="match status" value="1"/>
</dbReference>
<dbReference type="Gene3D" id="3.90.550.60">
    <property type="match status" value="1"/>
</dbReference>
<dbReference type="SUPFAM" id="SSF53448">
    <property type="entry name" value="Nucleotide-diphospho-sugar transferases"/>
    <property type="match status" value="1"/>
</dbReference>
<accession>A0ABV1H857</accession>
<dbReference type="InterPro" id="IPR029044">
    <property type="entry name" value="Nucleotide-diphossugar_trans"/>
</dbReference>
<organism evidence="2 3">
    <name type="scientific">Lachnospira intestinalis</name>
    <dbReference type="NCBI Taxonomy" id="3133158"/>
    <lineage>
        <taxon>Bacteria</taxon>
        <taxon>Bacillati</taxon>
        <taxon>Bacillota</taxon>
        <taxon>Clostridia</taxon>
        <taxon>Lachnospirales</taxon>
        <taxon>Lachnospiraceae</taxon>
        <taxon>Lachnospira</taxon>
    </lineage>
</organism>
<proteinExistence type="predicted"/>
<dbReference type="InterPro" id="IPR040492">
    <property type="entry name" value="GlfT2_N"/>
</dbReference>
<dbReference type="GO" id="GO:0016757">
    <property type="term" value="F:glycosyltransferase activity"/>
    <property type="evidence" value="ECO:0007669"/>
    <property type="project" value="UniProtKB-KW"/>
</dbReference>
<sequence length="621" mass="71864">MKLQKILWPTEGLCTEEKLYLHTNVIDDDFNINRDENHLKSDLNFINRSKVYMMPGGGFSLDKGGKVEFDTYFNGFSIEKWRKYTQVKEVSVNLELQGDVLVTLSSKLFLHGEVLKKELVRQEVHTTERSSYSFPFGNEEKGMLYFEVTALSDGAVLYGGYYEDTAIEKPVRQPKIGIDICTFKRERYIEKNIGLLNAHVFNNPDSPLQEHLEVFISDNGQTLDIDKLGSDKIHIVRNKNTGGAGGFTRGLMEILKNGNPHGITHALLMDDDITIDTESIEKTYTILSLLKDEYADAFIGGAMLRIDKPNIQVESGASWNAGNLISNKSNLNMNVTWDCLFNEIEEYTEFNAWWYCCFPMDVVTEENLPLPIFIRGDDLEYGLRNMKHLILMNGICVWHEPFENKYSSFLEYYIIRNRLVDNTFHFPDWGKAQLKKAVWGQWRRECKFYRYKNVDLHTRGVKDFLKGVDFFLNTDGEKLHKEIMAAGYKAVPMDQISVPFHYKTYEASRTTKLSILHNTLRKLTLNGYLLPAKHIRIVSMAQVTFPAVWRAKKIVFYDVTANKAFECERSWGQAVAKFFQVLGLTIQIDFKYNKAKEDFLKRGNEIKNIQFWSKYLGLDKQ</sequence>
<keyword evidence="2" id="KW-0808">Transferase</keyword>
<keyword evidence="2" id="KW-0328">Glycosyltransferase</keyword>
<comment type="caution">
    <text evidence="2">The sequence shown here is derived from an EMBL/GenBank/DDBJ whole genome shotgun (WGS) entry which is preliminary data.</text>
</comment>
<reference evidence="2" key="1">
    <citation type="submission" date="2024-03" db="EMBL/GenBank/DDBJ databases">
        <title>Human intestinal bacterial collection.</title>
        <authorList>
            <person name="Pauvert C."/>
            <person name="Hitch T.C.A."/>
            <person name="Clavel T."/>
        </authorList>
    </citation>
    <scope>NUCLEOTIDE SEQUENCE [LARGE SCALE GENOMIC DNA]</scope>
    <source>
        <strain evidence="2">CLA-AA-H89B</strain>
    </source>
</reference>